<dbReference type="Gene3D" id="3.40.50.300">
    <property type="entry name" value="P-loop containing nucleotide triphosphate hydrolases"/>
    <property type="match status" value="1"/>
</dbReference>
<organism evidence="4 5">
    <name type="scientific">Rhizobium halophytocola</name>
    <dbReference type="NCBI Taxonomy" id="735519"/>
    <lineage>
        <taxon>Bacteria</taxon>
        <taxon>Pseudomonadati</taxon>
        <taxon>Pseudomonadota</taxon>
        <taxon>Alphaproteobacteria</taxon>
        <taxon>Hyphomicrobiales</taxon>
        <taxon>Rhizobiaceae</taxon>
        <taxon>Rhizobium/Agrobacterium group</taxon>
        <taxon>Rhizobium</taxon>
    </lineage>
</organism>
<dbReference type="InterPro" id="IPR009084">
    <property type="entry name" value="B_transpositn_C"/>
</dbReference>
<gene>
    <name evidence="4" type="ORF">J2Z17_004171</name>
</gene>
<evidence type="ECO:0000256" key="1">
    <source>
        <dbReference type="SAM" id="MobiDB-lite"/>
    </source>
</evidence>
<dbReference type="RefSeq" id="WP_209947781.1">
    <property type="nucleotide sequence ID" value="NZ_JAGGJU010000012.1"/>
</dbReference>
<dbReference type="InterPro" id="IPR052026">
    <property type="entry name" value="ExeA_AAA_ATPase_DNA-bind"/>
</dbReference>
<feature type="region of interest" description="Disordered" evidence="1">
    <location>
        <begin position="1"/>
        <end position="21"/>
    </location>
</feature>
<evidence type="ECO:0000259" key="3">
    <source>
        <dbReference type="Pfam" id="PF13401"/>
    </source>
</evidence>
<dbReference type="SUPFAM" id="SSF52540">
    <property type="entry name" value="P-loop containing nucleoside triphosphate hydrolases"/>
    <property type="match status" value="1"/>
</dbReference>
<evidence type="ECO:0000259" key="2">
    <source>
        <dbReference type="Pfam" id="PF09077"/>
    </source>
</evidence>
<feature type="compositionally biased region" description="Polar residues" evidence="1">
    <location>
        <begin position="1"/>
        <end position="10"/>
    </location>
</feature>
<feature type="domain" description="ORC1/DEAH AAA+ ATPase" evidence="3">
    <location>
        <begin position="130"/>
        <end position="243"/>
    </location>
</feature>
<dbReference type="EMBL" id="JAGGJU010000012">
    <property type="protein sequence ID" value="MBP1852713.1"/>
    <property type="molecule type" value="Genomic_DNA"/>
</dbReference>
<keyword evidence="5" id="KW-1185">Reference proteome</keyword>
<dbReference type="Gene3D" id="1.10.1180.10">
    <property type="entry name" value="B transposition protein, C-terminal domain"/>
    <property type="match status" value="1"/>
</dbReference>
<dbReference type="InterPro" id="IPR010982">
    <property type="entry name" value="Lambda_DNA-bd_dom_sf"/>
</dbReference>
<name>A0ABS4E470_9HYPH</name>
<dbReference type="Pfam" id="PF13401">
    <property type="entry name" value="AAA_22"/>
    <property type="match status" value="1"/>
</dbReference>
<dbReference type="InterPro" id="IPR049945">
    <property type="entry name" value="AAA_22"/>
</dbReference>
<dbReference type="InterPro" id="IPR027417">
    <property type="entry name" value="P-loop_NTPase"/>
</dbReference>
<dbReference type="Proteomes" id="UP000759443">
    <property type="component" value="Unassembled WGS sequence"/>
</dbReference>
<dbReference type="Gene3D" id="1.10.260.40">
    <property type="entry name" value="lambda repressor-like DNA-binding domains"/>
    <property type="match status" value="1"/>
</dbReference>
<sequence length="340" mass="37745">MSRYTPTNIGSWDRPQPTPDFLSKHDSADVTEWQILTARVMEVASLNRWTKAEVTRRAGMRDGTFSQWFSGSYLGRLDTNNQTVRHWLDALEDAASLAGAIRQSPRFIKMRGSEEVASTLRWAQMTGDMVMITFGAGMGKTATCRNYVATNPHVYHATVSPHTKTVHGMLTELATELDVQQHNPAKLTRAIGQKLARIGGGSLLIIDEAQNLVDEAINQLRHFVDIYQCGVALVGNEEVYSRFGRTNGGPSYAQLKSRVGTRLKRIKPYLEDLETFIAAWDVTDPDAIKFLIGVGMKGGALRQVDKTVKLAYSIADERAEPLGLKHVQAAWKNRDVEGLA</sequence>
<evidence type="ECO:0000313" key="5">
    <source>
        <dbReference type="Proteomes" id="UP000759443"/>
    </source>
</evidence>
<dbReference type="PANTHER" id="PTHR35894">
    <property type="entry name" value="GENERAL SECRETION PATHWAY PROTEIN A-RELATED"/>
    <property type="match status" value="1"/>
</dbReference>
<dbReference type="InterPro" id="IPR036733">
    <property type="entry name" value="B_transposit_C_sf"/>
</dbReference>
<dbReference type="Pfam" id="PF09077">
    <property type="entry name" value="Phage-MuB_C"/>
    <property type="match status" value="1"/>
</dbReference>
<evidence type="ECO:0000313" key="4">
    <source>
        <dbReference type="EMBL" id="MBP1852713.1"/>
    </source>
</evidence>
<proteinExistence type="predicted"/>
<feature type="domain" description="B transposition protein C-terminal" evidence="2">
    <location>
        <begin position="257"/>
        <end position="332"/>
    </location>
</feature>
<protein>
    <submittedName>
        <fullName evidence="4">DNA transposition AAA+ family ATPase</fullName>
    </submittedName>
</protein>
<reference evidence="4 5" key="1">
    <citation type="submission" date="2021-03" db="EMBL/GenBank/DDBJ databases">
        <title>Genomic Encyclopedia of Type Strains, Phase IV (KMG-IV): sequencing the most valuable type-strain genomes for metagenomic binning, comparative biology and taxonomic classification.</title>
        <authorList>
            <person name="Goeker M."/>
        </authorList>
    </citation>
    <scope>NUCLEOTIDE SEQUENCE [LARGE SCALE GENOMIC DNA]</scope>
    <source>
        <strain evidence="4 5">DSM 21600</strain>
    </source>
</reference>
<comment type="caution">
    <text evidence="4">The sequence shown here is derived from an EMBL/GenBank/DDBJ whole genome shotgun (WGS) entry which is preliminary data.</text>
</comment>
<dbReference type="PANTHER" id="PTHR35894:SF5">
    <property type="entry name" value="MU-LIKE PROPHAGE FLUMU DNA TRANSPOSITION PROTEIN B"/>
    <property type="match status" value="1"/>
</dbReference>
<accession>A0ABS4E470</accession>
<dbReference type="SUPFAM" id="SSF47681">
    <property type="entry name" value="C-terminal domain of B transposition protein"/>
    <property type="match status" value="1"/>
</dbReference>